<reference evidence="2" key="1">
    <citation type="submission" date="2022-11" db="UniProtKB">
        <authorList>
            <consortium name="WormBaseParasite"/>
        </authorList>
    </citation>
    <scope>IDENTIFICATION</scope>
</reference>
<name>A0AC34F0I1_9BILA</name>
<accession>A0AC34F0I1</accession>
<dbReference type="Proteomes" id="UP000887579">
    <property type="component" value="Unplaced"/>
</dbReference>
<organism evidence="1 2">
    <name type="scientific">Panagrolaimus sp. ES5</name>
    <dbReference type="NCBI Taxonomy" id="591445"/>
    <lineage>
        <taxon>Eukaryota</taxon>
        <taxon>Metazoa</taxon>
        <taxon>Ecdysozoa</taxon>
        <taxon>Nematoda</taxon>
        <taxon>Chromadorea</taxon>
        <taxon>Rhabditida</taxon>
        <taxon>Tylenchina</taxon>
        <taxon>Panagrolaimomorpha</taxon>
        <taxon>Panagrolaimoidea</taxon>
        <taxon>Panagrolaimidae</taxon>
        <taxon>Panagrolaimus</taxon>
    </lineage>
</organism>
<evidence type="ECO:0000313" key="1">
    <source>
        <dbReference type="Proteomes" id="UP000887579"/>
    </source>
</evidence>
<evidence type="ECO:0000313" key="2">
    <source>
        <dbReference type="WBParaSite" id="ES5_v2.g10468.t1"/>
    </source>
</evidence>
<protein>
    <submittedName>
        <fullName evidence="2">Protein kinase domain-containing protein</fullName>
    </submittedName>
</protein>
<proteinExistence type="predicted"/>
<sequence>MGSKEGKDENDAAENVGGGGNGAGAGGGGGENESGQGKKGSDTSPGAGVDVAAGGAVGTVMLKPNADNSLQRRKTSPQNENNNNNNNNNNGSNASNNNNNNNGTGNGNGNNEEQGNSGEGGENDEGSESESTDGFLKGLQSDDSFHGMLPDEDINKLLQYHADYILHTVEKDEGKGRVIGMSILWNKEKIFVQVRAGECGVTYDMNVYKPTILELTRYHLTEGVPVTTIKGGQGVIPRRPVLREDWELRHDDVELLEKLGEGAFGEVRLGKLKQKNKGTINVAVKVIKGTITKKAVEDAMKEARIMRKYNHPNVVRFYGVQAEVEPLMLLMEFVKGGSLDSYLKKNRDTVTVSNRSMMCYDAACGLEYLHLQDCIHRDIAARNCLMDITTRKLKISDFGLSSIGAVQVLDPNKPAPIRWLSPEVIRTGCFAKPADVWSFGILCWEIYMDAEVPYKEYKMVEVQKRIQEEGFRLRLPLTCQTELRKLIALCWIGDPNKRPTMSDCVRTLKPFFDEKKKYITDDAVRMVKKQKKHKKKKGRRSGDKPESDSRKSTAKTQQKGVSRISTIGSPNGKGNRKRTTKPKHEDVSKSKETKNKKPASKKRSAKSPAKTARKGESQKSDNSDTDKAGGSNSHKAAHQKERNHRSHPKSPSPPATNSKSIQKKSPKKSNGKDRKKPSKQSGSDEDRKHRKGGGGSDEERKHRKGGGGSDEERKRRKG</sequence>
<dbReference type="WBParaSite" id="ES5_v2.g10468.t1">
    <property type="protein sequence ID" value="ES5_v2.g10468.t1"/>
    <property type="gene ID" value="ES5_v2.g10468"/>
</dbReference>